<dbReference type="InterPro" id="IPR006129">
    <property type="entry name" value="AdhesinB"/>
</dbReference>
<name>A0A7W8CTP8_9BACL</name>
<keyword evidence="8" id="KW-1185">Reference proteome</keyword>
<dbReference type="AlphaFoldDB" id="A0A7W8CTP8"/>
<dbReference type="InterPro" id="IPR006127">
    <property type="entry name" value="ZnuA-like"/>
</dbReference>
<comment type="caution">
    <text evidence="7">The sequence shown here is derived from an EMBL/GenBank/DDBJ whole genome shotgun (WGS) entry which is preliminary data.</text>
</comment>
<evidence type="ECO:0000256" key="2">
    <source>
        <dbReference type="ARBA" id="ARBA00022448"/>
    </source>
</evidence>
<gene>
    <name evidence="7" type="ORF">HNQ44_001441</name>
</gene>
<evidence type="ECO:0000313" key="8">
    <source>
        <dbReference type="Proteomes" id="UP000525923"/>
    </source>
</evidence>
<dbReference type="PANTHER" id="PTHR42953">
    <property type="entry name" value="HIGH-AFFINITY ZINC UPTAKE SYSTEM PROTEIN ZNUA-RELATED"/>
    <property type="match status" value="1"/>
</dbReference>
<dbReference type="SUPFAM" id="SSF53807">
    <property type="entry name" value="Helical backbone' metal receptor"/>
    <property type="match status" value="1"/>
</dbReference>
<dbReference type="GO" id="GO:0030001">
    <property type="term" value="P:metal ion transport"/>
    <property type="evidence" value="ECO:0007669"/>
    <property type="project" value="InterPro"/>
</dbReference>
<feature type="region of interest" description="Disordered" evidence="6">
    <location>
        <begin position="1"/>
        <end position="22"/>
    </location>
</feature>
<accession>A0A7W8CTP8</accession>
<dbReference type="PANTHER" id="PTHR42953:SF1">
    <property type="entry name" value="METAL-BINDING PROTEIN HI_0362-RELATED"/>
    <property type="match status" value="1"/>
</dbReference>
<reference evidence="7 8" key="1">
    <citation type="submission" date="2020-08" db="EMBL/GenBank/DDBJ databases">
        <title>Genomic Encyclopedia of Type Strains, Phase IV (KMG-IV): sequencing the most valuable type-strain genomes for metagenomic binning, comparative biology and taxonomic classification.</title>
        <authorList>
            <person name="Goeker M."/>
        </authorList>
    </citation>
    <scope>NUCLEOTIDE SEQUENCE [LARGE SCALE GENOMIC DNA]</scope>
    <source>
        <strain evidence="7 8">DSM 15895</strain>
    </source>
</reference>
<dbReference type="GO" id="GO:0046872">
    <property type="term" value="F:metal ion binding"/>
    <property type="evidence" value="ECO:0007669"/>
    <property type="project" value="UniProtKB-KW"/>
</dbReference>
<dbReference type="Proteomes" id="UP000525923">
    <property type="component" value="Unassembled WGS sequence"/>
</dbReference>
<organism evidence="7 8">
    <name type="scientific">Planococcus koreensis</name>
    <dbReference type="NCBI Taxonomy" id="112331"/>
    <lineage>
        <taxon>Bacteria</taxon>
        <taxon>Bacillati</taxon>
        <taxon>Bacillota</taxon>
        <taxon>Bacilli</taxon>
        <taxon>Bacillales</taxon>
        <taxon>Caryophanaceae</taxon>
        <taxon>Planococcus</taxon>
    </lineage>
</organism>
<dbReference type="EMBL" id="JACHHE010000003">
    <property type="protein sequence ID" value="MBB5180017.1"/>
    <property type="molecule type" value="Genomic_DNA"/>
</dbReference>
<dbReference type="GO" id="GO:0007155">
    <property type="term" value="P:cell adhesion"/>
    <property type="evidence" value="ECO:0007669"/>
    <property type="project" value="InterPro"/>
</dbReference>
<dbReference type="Gene3D" id="3.40.50.1980">
    <property type="entry name" value="Nitrogenase molybdenum iron protein domain"/>
    <property type="match status" value="2"/>
</dbReference>
<comment type="similarity">
    <text evidence="5">Belongs to the bacterial solute-binding protein 9 family.</text>
</comment>
<dbReference type="InterPro" id="IPR006128">
    <property type="entry name" value="Lipoprotein_PsaA-like"/>
</dbReference>
<evidence type="ECO:0000313" key="7">
    <source>
        <dbReference type="EMBL" id="MBB5180017.1"/>
    </source>
</evidence>
<dbReference type="InterPro" id="IPR050492">
    <property type="entry name" value="Bact_metal-bind_prot9"/>
</dbReference>
<evidence type="ECO:0000256" key="4">
    <source>
        <dbReference type="ARBA" id="ARBA00022729"/>
    </source>
</evidence>
<dbReference type="GO" id="GO:0030313">
    <property type="term" value="C:cell envelope"/>
    <property type="evidence" value="ECO:0007669"/>
    <property type="project" value="UniProtKB-SubCell"/>
</dbReference>
<keyword evidence="2 5" id="KW-0813">Transport</keyword>
<evidence type="ECO:0000256" key="5">
    <source>
        <dbReference type="RuleBase" id="RU003512"/>
    </source>
</evidence>
<proteinExistence type="inferred from homology"/>
<keyword evidence="3" id="KW-0479">Metal-binding</keyword>
<dbReference type="PRINTS" id="PR00691">
    <property type="entry name" value="ADHESINB"/>
</dbReference>
<dbReference type="PRINTS" id="PR00690">
    <property type="entry name" value="ADHESNFAMILY"/>
</dbReference>
<protein>
    <submittedName>
        <fullName evidence="7">Iron/zinc/copper transport system substrate-binding protein</fullName>
    </submittedName>
</protein>
<sequence>MEIHSLAPIGSNPHEYDPLPMDVQKTTDADAVFYNGLNLEAGNSWFEKLMDTAGKSGDEAPVFALSKGVEPMFLTTEGKEGEEDPHAWLDVQNGIKYAENARDAFVKIDPEHAAEYEENAEVYISELEALHEDAIDRYSEIPEDKRILVTSEGAFKYFSKAYDFQAEYIWEINQENQGTPKQITRVLDIIEKQNIEGLFLETSIDPRSMEMVSRETGVEIKGKVFTDSIGKPGEDGDTYIKMMEWNIDTILNGLTN</sequence>
<keyword evidence="4" id="KW-0732">Signal</keyword>
<evidence type="ECO:0000256" key="3">
    <source>
        <dbReference type="ARBA" id="ARBA00022723"/>
    </source>
</evidence>
<evidence type="ECO:0000256" key="1">
    <source>
        <dbReference type="ARBA" id="ARBA00004196"/>
    </source>
</evidence>
<comment type="subcellular location">
    <subcellularLocation>
        <location evidence="1">Cell envelope</location>
    </subcellularLocation>
</comment>
<evidence type="ECO:0000256" key="6">
    <source>
        <dbReference type="SAM" id="MobiDB-lite"/>
    </source>
</evidence>
<dbReference type="Pfam" id="PF01297">
    <property type="entry name" value="ZnuA"/>
    <property type="match status" value="1"/>
</dbReference>